<dbReference type="EMBL" id="CP094348">
    <property type="protein sequence ID" value="UOB21203.1"/>
    <property type="molecule type" value="Genomic_DNA"/>
</dbReference>
<name>A0ABY4A212_9STAP</name>
<reference evidence="2" key="2">
    <citation type="submission" date="2022-04" db="EMBL/GenBank/DDBJ databases">
        <title>Antimicrobial genetic elements in methicillin-resistant Macrococcus armenti.</title>
        <authorList>
            <person name="Keller J.E."/>
            <person name="Schwendener S."/>
            <person name="Pantucek R."/>
            <person name="Perreten V."/>
        </authorList>
    </citation>
    <scope>NUCLEOTIDE SEQUENCE</scope>
    <source>
        <strain evidence="2">CCM 2609</strain>
    </source>
</reference>
<dbReference type="Pfam" id="PF00534">
    <property type="entry name" value="Glycos_transf_1"/>
    <property type="match status" value="1"/>
</dbReference>
<evidence type="ECO:0000313" key="3">
    <source>
        <dbReference type="Proteomes" id="UP000830343"/>
    </source>
</evidence>
<dbReference type="PANTHER" id="PTHR12526">
    <property type="entry name" value="GLYCOSYLTRANSFERASE"/>
    <property type="match status" value="1"/>
</dbReference>
<dbReference type="RefSeq" id="WP_243366662.1">
    <property type="nucleotide sequence ID" value="NZ_CP094348.1"/>
</dbReference>
<feature type="domain" description="Glycosyl transferase family 1" evidence="1">
    <location>
        <begin position="199"/>
        <end position="356"/>
    </location>
</feature>
<dbReference type="PANTHER" id="PTHR12526:SF630">
    <property type="entry name" value="GLYCOSYLTRANSFERASE"/>
    <property type="match status" value="1"/>
</dbReference>
<keyword evidence="3" id="KW-1185">Reference proteome</keyword>
<accession>A0ABY4A212</accession>
<dbReference type="SUPFAM" id="SSF53756">
    <property type="entry name" value="UDP-Glycosyltransferase/glycogen phosphorylase"/>
    <property type="match status" value="1"/>
</dbReference>
<dbReference type="Proteomes" id="UP000830343">
    <property type="component" value="Chromosome"/>
</dbReference>
<dbReference type="Gene3D" id="3.40.50.2000">
    <property type="entry name" value="Glycogen Phosphorylase B"/>
    <property type="match status" value="2"/>
</dbReference>
<dbReference type="GO" id="GO:0016757">
    <property type="term" value="F:glycosyltransferase activity"/>
    <property type="evidence" value="ECO:0007669"/>
    <property type="project" value="UniProtKB-KW"/>
</dbReference>
<sequence>MQSFTFLIHNIYYIGGTTRAVINLANTLSERGHHVTLLTVFKSKASPAYDVNENINIECIIDYSNKFNFVPLIMNRVNKYTSLLSPKFIHRDEPGLNQFSSYIERKIIKAIQSVDTDYIVGTRATYNFLIADFSKTTSIGMEHMHFNAHPKRMQQLIKSKYIKLDFITTLTDEDRDLYALFHHNVFTLPNIIQDVTYNRNETNIIASLGRFEYEKGFDLLIESVSHIAESLRKLNFKVNIYGEGSERHRLHEYIHNYELEDIITLYPMTHDVASIYNTSMIVAIPSRSEGFGMVILEAMQAGCNIVSFNAPMGPRTLLNEQNAMVVDCFNTNLFSEAILTLIENPKLRHQLKQGGYDTVKQYSKDAIYKIIEEVLFTKK</sequence>
<gene>
    <name evidence="2" type="ORF">MRZ06_03735</name>
</gene>
<evidence type="ECO:0000259" key="1">
    <source>
        <dbReference type="Pfam" id="PF00534"/>
    </source>
</evidence>
<protein>
    <submittedName>
        <fullName evidence="2">Glycosyltransferase</fullName>
        <ecNumber evidence="2">2.4.-.-</ecNumber>
    </submittedName>
</protein>
<keyword evidence="2" id="KW-0328">Glycosyltransferase</keyword>
<reference evidence="2" key="1">
    <citation type="submission" date="2022-03" db="EMBL/GenBank/DDBJ databases">
        <authorList>
            <person name="Vrbovska V."/>
            <person name="Kovarovic V."/>
            <person name="Botka T."/>
            <person name="Pantucek R."/>
        </authorList>
    </citation>
    <scope>NUCLEOTIDE SEQUENCE</scope>
    <source>
        <strain evidence="2">CCM 2609</strain>
    </source>
</reference>
<dbReference type="EC" id="2.4.-.-" evidence="2"/>
<keyword evidence="2" id="KW-0808">Transferase</keyword>
<organism evidence="2 3">
    <name type="scientific">Macrococcus armenti</name>
    <dbReference type="NCBI Taxonomy" id="2875764"/>
    <lineage>
        <taxon>Bacteria</taxon>
        <taxon>Bacillati</taxon>
        <taxon>Bacillota</taxon>
        <taxon>Bacilli</taxon>
        <taxon>Bacillales</taxon>
        <taxon>Staphylococcaceae</taxon>
        <taxon>Macrococcus</taxon>
    </lineage>
</organism>
<evidence type="ECO:0000313" key="2">
    <source>
        <dbReference type="EMBL" id="UOB21203.1"/>
    </source>
</evidence>
<dbReference type="InterPro" id="IPR001296">
    <property type="entry name" value="Glyco_trans_1"/>
</dbReference>
<proteinExistence type="predicted"/>